<evidence type="ECO:0000259" key="1">
    <source>
        <dbReference type="Pfam" id="PF01402"/>
    </source>
</evidence>
<dbReference type="Pfam" id="PF01402">
    <property type="entry name" value="RHH_1"/>
    <property type="match status" value="1"/>
</dbReference>
<evidence type="ECO:0000313" key="3">
    <source>
        <dbReference type="Proteomes" id="UP000270272"/>
    </source>
</evidence>
<dbReference type="InterPro" id="IPR013321">
    <property type="entry name" value="Arc_rbn_hlx_hlx"/>
</dbReference>
<sequence length="83" mass="9743">MSMMAGMEMGRILLDLSDEVIKRLDDLKQQRNLPRAELLREAVEQYLERQGQAETTISDALGLWQGCEEDGVEYERKLREEWQ</sequence>
<evidence type="ECO:0000313" key="2">
    <source>
        <dbReference type="EMBL" id="VEB91882.1"/>
    </source>
</evidence>
<name>A0A336Q012_CITKO</name>
<organism evidence="2 3">
    <name type="scientific">Citrobacter koseri</name>
    <name type="common">Citrobacter diversus</name>
    <dbReference type="NCBI Taxonomy" id="545"/>
    <lineage>
        <taxon>Bacteria</taxon>
        <taxon>Pseudomonadati</taxon>
        <taxon>Pseudomonadota</taxon>
        <taxon>Gammaproteobacteria</taxon>
        <taxon>Enterobacterales</taxon>
        <taxon>Enterobacteriaceae</taxon>
        <taxon>Citrobacter</taxon>
    </lineage>
</organism>
<dbReference type="GO" id="GO:0006355">
    <property type="term" value="P:regulation of DNA-templated transcription"/>
    <property type="evidence" value="ECO:0007669"/>
    <property type="project" value="InterPro"/>
</dbReference>
<gene>
    <name evidence="2" type="ORF">NCTC11075_03145</name>
</gene>
<dbReference type="SUPFAM" id="SSF47598">
    <property type="entry name" value="Ribbon-helix-helix"/>
    <property type="match status" value="1"/>
</dbReference>
<protein>
    <submittedName>
        <fullName evidence="2">Ribbon-helix-helix protein, copG family</fullName>
    </submittedName>
</protein>
<dbReference type="InterPro" id="IPR002145">
    <property type="entry name" value="CopG"/>
</dbReference>
<dbReference type="GO" id="GO:0043565">
    <property type="term" value="F:sequence-specific DNA binding"/>
    <property type="evidence" value="ECO:0007669"/>
    <property type="project" value="UniProtKB-ARBA"/>
</dbReference>
<feature type="domain" description="Ribbon-helix-helix protein CopG" evidence="1">
    <location>
        <begin position="15"/>
        <end position="50"/>
    </location>
</feature>
<dbReference type="Gene3D" id="1.10.1220.10">
    <property type="entry name" value="Met repressor-like"/>
    <property type="match status" value="1"/>
</dbReference>
<dbReference type="CDD" id="cd21631">
    <property type="entry name" value="RHH_CopG_NikR-like"/>
    <property type="match status" value="1"/>
</dbReference>
<dbReference type="InterPro" id="IPR010985">
    <property type="entry name" value="Ribbon_hlx_hlx"/>
</dbReference>
<reference evidence="2 3" key="1">
    <citation type="submission" date="2018-12" db="EMBL/GenBank/DDBJ databases">
        <authorList>
            <consortium name="Pathogen Informatics"/>
        </authorList>
    </citation>
    <scope>NUCLEOTIDE SEQUENCE [LARGE SCALE GENOMIC DNA]</scope>
    <source>
        <strain evidence="2 3">NCTC11075</strain>
    </source>
</reference>
<accession>A0A336Q012</accession>
<dbReference type="AlphaFoldDB" id="A0A336Q012"/>
<dbReference type="EMBL" id="LR134204">
    <property type="protein sequence ID" value="VEB91882.1"/>
    <property type="molecule type" value="Genomic_DNA"/>
</dbReference>
<dbReference type="Proteomes" id="UP000270272">
    <property type="component" value="Chromosome"/>
</dbReference>
<proteinExistence type="predicted"/>